<feature type="domain" description="IrrE N-terminal-like" evidence="1">
    <location>
        <begin position="98"/>
        <end position="171"/>
    </location>
</feature>
<gene>
    <name evidence="2" type="ORF">SAMN02745110_00676</name>
</gene>
<protein>
    <recommendedName>
        <fullName evidence="1">IrrE N-terminal-like domain-containing protein</fullName>
    </recommendedName>
</protein>
<dbReference type="Proteomes" id="UP000189857">
    <property type="component" value="Unassembled WGS sequence"/>
</dbReference>
<organism evidence="2 3">
    <name type="scientific">Eubacterium ruminantium</name>
    <dbReference type="NCBI Taxonomy" id="42322"/>
    <lineage>
        <taxon>Bacteria</taxon>
        <taxon>Bacillati</taxon>
        <taxon>Bacillota</taxon>
        <taxon>Clostridia</taxon>
        <taxon>Eubacteriales</taxon>
        <taxon>Eubacteriaceae</taxon>
        <taxon>Eubacterium</taxon>
    </lineage>
</organism>
<dbReference type="Pfam" id="PF06114">
    <property type="entry name" value="Peptidase_M78"/>
    <property type="match status" value="1"/>
</dbReference>
<name>A0A1T4L5B5_9FIRM</name>
<dbReference type="OrthoDB" id="9816277at2"/>
<accession>A0A1T4L5B5</accession>
<reference evidence="2 3" key="1">
    <citation type="submission" date="2017-02" db="EMBL/GenBank/DDBJ databases">
        <authorList>
            <person name="Peterson S.W."/>
        </authorList>
    </citation>
    <scope>NUCLEOTIDE SEQUENCE [LARGE SCALE GENOMIC DNA]</scope>
    <source>
        <strain evidence="2 3">ATCC 17233</strain>
    </source>
</reference>
<dbReference type="AlphaFoldDB" id="A0A1T4L5B5"/>
<proteinExistence type="predicted"/>
<keyword evidence="3" id="KW-1185">Reference proteome</keyword>
<evidence type="ECO:0000313" key="2">
    <source>
        <dbReference type="EMBL" id="SJZ49915.1"/>
    </source>
</evidence>
<sequence length="174" mass="20055">MDYKTKKMSRKTARMLAGILRKIFEVDPGGAFPILDVLEKIPDKFENSNYEVVDDDKLDINNPARCFQNAAGGFTIQIKESVYDGAYRYYTGAYRDHITHELCHVFLFSIGYTPVMDRSFNDNELKAYESVEWQAKAVCGEVMMPYEETKGMIPYEIMAKYGVSSAQAKYRQKY</sequence>
<dbReference type="EMBL" id="FUXA01000005">
    <property type="protein sequence ID" value="SJZ49915.1"/>
    <property type="molecule type" value="Genomic_DNA"/>
</dbReference>
<dbReference type="RefSeq" id="WP_078786397.1">
    <property type="nucleotide sequence ID" value="NZ_FNHR01000006.1"/>
</dbReference>
<evidence type="ECO:0000259" key="1">
    <source>
        <dbReference type="Pfam" id="PF06114"/>
    </source>
</evidence>
<dbReference type="InterPro" id="IPR010359">
    <property type="entry name" value="IrrE_HExxH"/>
</dbReference>
<evidence type="ECO:0000313" key="3">
    <source>
        <dbReference type="Proteomes" id="UP000189857"/>
    </source>
</evidence>